<dbReference type="InterPro" id="IPR051058">
    <property type="entry name" value="GDSL_Est/Lipase"/>
</dbReference>
<proteinExistence type="predicted"/>
<dbReference type="CDD" id="cd01846">
    <property type="entry name" value="fatty_acyltransferase_like"/>
    <property type="match status" value="1"/>
</dbReference>
<dbReference type="Pfam" id="PF00657">
    <property type="entry name" value="Lipase_GDSL"/>
    <property type="match status" value="1"/>
</dbReference>
<gene>
    <name evidence="3" type="ORF">K402DRAFT_177347</name>
</gene>
<feature type="chain" id="PRO_5026133067" evidence="2">
    <location>
        <begin position="22"/>
        <end position="359"/>
    </location>
</feature>
<accession>A0A6G1GQT1</accession>
<evidence type="ECO:0000256" key="1">
    <source>
        <dbReference type="ARBA" id="ARBA00022801"/>
    </source>
</evidence>
<dbReference type="AlphaFoldDB" id="A0A6G1GQT1"/>
<dbReference type="OrthoDB" id="1600564at2759"/>
<feature type="signal peptide" evidence="2">
    <location>
        <begin position="1"/>
        <end position="21"/>
    </location>
</feature>
<dbReference type="InterPro" id="IPR001087">
    <property type="entry name" value="GDSL"/>
</dbReference>
<protein>
    <submittedName>
        <fullName evidence="3">Carbohydrate esterase family 16 protein</fullName>
    </submittedName>
</protein>
<dbReference type="Proteomes" id="UP000800041">
    <property type="component" value="Unassembled WGS sequence"/>
</dbReference>
<dbReference type="GO" id="GO:0016788">
    <property type="term" value="F:hydrolase activity, acting on ester bonds"/>
    <property type="evidence" value="ECO:0007669"/>
    <property type="project" value="InterPro"/>
</dbReference>
<keyword evidence="1" id="KW-0378">Hydrolase</keyword>
<dbReference type="EMBL" id="ML977176">
    <property type="protein sequence ID" value="KAF1983326.1"/>
    <property type="molecule type" value="Genomic_DNA"/>
</dbReference>
<dbReference type="InterPro" id="IPR036514">
    <property type="entry name" value="SGNH_hydro_sf"/>
</dbReference>
<dbReference type="PANTHER" id="PTHR45648">
    <property type="entry name" value="GDSL LIPASE/ACYLHYDROLASE FAMILY PROTEIN (AFU_ORTHOLOGUE AFUA_4G14700)"/>
    <property type="match status" value="1"/>
</dbReference>
<name>A0A6G1GQT1_9PEZI</name>
<keyword evidence="4" id="KW-1185">Reference proteome</keyword>
<dbReference type="PANTHER" id="PTHR45648:SF22">
    <property type="entry name" value="GDSL LIPASE_ACYLHYDROLASE FAMILY PROTEIN (AFU_ORTHOLOGUE AFUA_4G14700)"/>
    <property type="match status" value="1"/>
</dbReference>
<reference evidence="3" key="1">
    <citation type="journal article" date="2020" name="Stud. Mycol.">
        <title>101 Dothideomycetes genomes: a test case for predicting lifestyles and emergence of pathogens.</title>
        <authorList>
            <person name="Haridas S."/>
            <person name="Albert R."/>
            <person name="Binder M."/>
            <person name="Bloem J."/>
            <person name="Labutti K."/>
            <person name="Salamov A."/>
            <person name="Andreopoulos B."/>
            <person name="Baker S."/>
            <person name="Barry K."/>
            <person name="Bills G."/>
            <person name="Bluhm B."/>
            <person name="Cannon C."/>
            <person name="Castanera R."/>
            <person name="Culley D."/>
            <person name="Daum C."/>
            <person name="Ezra D."/>
            <person name="Gonzalez J."/>
            <person name="Henrissat B."/>
            <person name="Kuo A."/>
            <person name="Liang C."/>
            <person name="Lipzen A."/>
            <person name="Lutzoni F."/>
            <person name="Magnuson J."/>
            <person name="Mondo S."/>
            <person name="Nolan M."/>
            <person name="Ohm R."/>
            <person name="Pangilinan J."/>
            <person name="Park H.-J."/>
            <person name="Ramirez L."/>
            <person name="Alfaro M."/>
            <person name="Sun H."/>
            <person name="Tritt A."/>
            <person name="Yoshinaga Y."/>
            <person name="Zwiers L.-H."/>
            <person name="Turgeon B."/>
            <person name="Goodwin S."/>
            <person name="Spatafora J."/>
            <person name="Crous P."/>
            <person name="Grigoriev I."/>
        </authorList>
    </citation>
    <scope>NUCLEOTIDE SEQUENCE</scope>
    <source>
        <strain evidence="3">CBS 113979</strain>
    </source>
</reference>
<keyword evidence="2" id="KW-0732">Signal</keyword>
<dbReference type="Gene3D" id="3.40.50.1110">
    <property type="entry name" value="SGNH hydrolase"/>
    <property type="match status" value="1"/>
</dbReference>
<organism evidence="3 4">
    <name type="scientific">Aulographum hederae CBS 113979</name>
    <dbReference type="NCBI Taxonomy" id="1176131"/>
    <lineage>
        <taxon>Eukaryota</taxon>
        <taxon>Fungi</taxon>
        <taxon>Dikarya</taxon>
        <taxon>Ascomycota</taxon>
        <taxon>Pezizomycotina</taxon>
        <taxon>Dothideomycetes</taxon>
        <taxon>Pleosporomycetidae</taxon>
        <taxon>Aulographales</taxon>
        <taxon>Aulographaceae</taxon>
    </lineage>
</organism>
<evidence type="ECO:0000313" key="3">
    <source>
        <dbReference type="EMBL" id="KAF1983326.1"/>
    </source>
</evidence>
<evidence type="ECO:0000313" key="4">
    <source>
        <dbReference type="Proteomes" id="UP000800041"/>
    </source>
</evidence>
<dbReference type="SUPFAM" id="SSF52266">
    <property type="entry name" value="SGNH hydrolase"/>
    <property type="match status" value="1"/>
</dbReference>
<sequence length="359" mass="39554">MLSLYWCFVVNVLFCAPVSLAASKKPWKLDNFKNLVAFGDSYTDEGRTAYIGAHDGEVPPLGYIQGVSSSTSTGGYIWPRYVSWYTNSTLYNYGVSGAVCSNNITPRSSSIPKAPFKDMATYAVPTFIKDLAYAKSLPQNETNDILECYPDNTVYSLWIGTNDLGNDGFITDSQLPNKTIPDYLDCVYQQIEELYENAGARYFVLMNAAPLHLAPQYALPERGGLPSTDFWGNKGTNLTEISFRMKGQVGLVNEAFGWRTPGERLVEGKWDGLKIAVFDVGALMTDIYTNPTTYLNGTGPPNVTGTSKGSCTGNCTTADPDSYMWYDALHPSEQTSRIVAKEFAKVVRGEGKWGSWWGA</sequence>
<evidence type="ECO:0000256" key="2">
    <source>
        <dbReference type="SAM" id="SignalP"/>
    </source>
</evidence>